<dbReference type="EMBL" id="CAADFV010000226">
    <property type="protein sequence ID" value="VFK70009.1"/>
    <property type="molecule type" value="Genomic_DNA"/>
</dbReference>
<evidence type="ECO:0000313" key="1">
    <source>
        <dbReference type="EMBL" id="VFK60570.1"/>
    </source>
</evidence>
<reference evidence="2" key="1">
    <citation type="submission" date="2019-02" db="EMBL/GenBank/DDBJ databases">
        <authorList>
            <person name="Gruber-Vodicka R. H."/>
            <person name="Seah K. B. B."/>
        </authorList>
    </citation>
    <scope>NUCLEOTIDE SEQUENCE</scope>
    <source>
        <strain evidence="2">BECK_BY1</strain>
        <strain evidence="3">BECK_BY2</strain>
        <strain evidence="1">BECK_BY3</strain>
    </source>
</reference>
<dbReference type="AlphaFoldDB" id="A0A451A6D2"/>
<name>A0A451A6D2_9GAMM</name>
<protein>
    <submittedName>
        <fullName evidence="2">Uncharacterized protein</fullName>
    </submittedName>
</protein>
<gene>
    <name evidence="2" type="ORF">BECKTUN1418D_GA0071000_11559</name>
    <name evidence="3" type="ORF">BECKTUN1418E_GA0071001_12263</name>
    <name evidence="1" type="ORF">BECKTUN1418F_GA0071002_12214</name>
</gene>
<dbReference type="EMBL" id="CAADFY010000221">
    <property type="protein sequence ID" value="VFK60570.1"/>
    <property type="molecule type" value="Genomic_DNA"/>
</dbReference>
<sequence length="54" mass="5937">MSYGPLNTPDSRTWGIYALSLQSVKSKSNGHVEGFIAPDNEKFGNYTLDSEILS</sequence>
<accession>A0A451A6D2</accession>
<evidence type="ECO:0000313" key="3">
    <source>
        <dbReference type="EMBL" id="VFK70009.1"/>
    </source>
</evidence>
<dbReference type="EMBL" id="CAADFX010000155">
    <property type="protein sequence ID" value="VFK61586.1"/>
    <property type="molecule type" value="Genomic_DNA"/>
</dbReference>
<organism evidence="2">
    <name type="scientific">Candidatus Kentrum sp. TUN</name>
    <dbReference type="NCBI Taxonomy" id="2126343"/>
    <lineage>
        <taxon>Bacteria</taxon>
        <taxon>Pseudomonadati</taxon>
        <taxon>Pseudomonadota</taxon>
        <taxon>Gammaproteobacteria</taxon>
        <taxon>Candidatus Kentrum</taxon>
    </lineage>
</organism>
<evidence type="ECO:0000313" key="2">
    <source>
        <dbReference type="EMBL" id="VFK61586.1"/>
    </source>
</evidence>
<proteinExistence type="predicted"/>